<reference evidence="8 9" key="1">
    <citation type="submission" date="2022-12" db="EMBL/GenBank/DDBJ databases">
        <title>Two new species, Stenotrophomonas aracearum and Stenotrophomonas oahuensis, isolated from Anthurium (Araceae family) in Hawaii.</title>
        <authorList>
            <person name="Chunag S.C."/>
            <person name="Dobhal S."/>
            <person name="Alvarez A."/>
            <person name="Arif M."/>
        </authorList>
    </citation>
    <scope>NUCLEOTIDE SEQUENCE [LARGE SCALE GENOMIC DNA]</scope>
    <source>
        <strain evidence="8 9">A5588</strain>
    </source>
</reference>
<feature type="transmembrane region" description="Helical" evidence="6">
    <location>
        <begin position="179"/>
        <end position="201"/>
    </location>
</feature>
<feature type="transmembrane region" description="Helical" evidence="6">
    <location>
        <begin position="207"/>
        <end position="228"/>
    </location>
</feature>
<evidence type="ECO:0000256" key="1">
    <source>
        <dbReference type="ARBA" id="ARBA00004141"/>
    </source>
</evidence>
<accession>A0ABY9YGM7</accession>
<feature type="transmembrane region" description="Helical" evidence="6">
    <location>
        <begin position="240"/>
        <end position="257"/>
    </location>
</feature>
<evidence type="ECO:0000313" key="9">
    <source>
        <dbReference type="Proteomes" id="UP001305421"/>
    </source>
</evidence>
<dbReference type="Proteomes" id="UP001305421">
    <property type="component" value="Chromosome"/>
</dbReference>
<feature type="transmembrane region" description="Helical" evidence="6">
    <location>
        <begin position="33"/>
        <end position="53"/>
    </location>
</feature>
<dbReference type="InterPro" id="IPR000620">
    <property type="entry name" value="EamA_dom"/>
</dbReference>
<gene>
    <name evidence="8" type="ORF">PDM28_06810</name>
</gene>
<keyword evidence="4 6" id="KW-1133">Transmembrane helix</keyword>
<name>A0ABY9YGM7_9GAMM</name>
<dbReference type="Pfam" id="PF00892">
    <property type="entry name" value="EamA"/>
    <property type="match status" value="1"/>
</dbReference>
<evidence type="ECO:0000256" key="2">
    <source>
        <dbReference type="ARBA" id="ARBA00007362"/>
    </source>
</evidence>
<comment type="subcellular location">
    <subcellularLocation>
        <location evidence="1">Membrane</location>
        <topology evidence="1">Multi-pass membrane protein</topology>
    </subcellularLocation>
</comment>
<evidence type="ECO:0000256" key="5">
    <source>
        <dbReference type="ARBA" id="ARBA00023136"/>
    </source>
</evidence>
<evidence type="ECO:0000256" key="3">
    <source>
        <dbReference type="ARBA" id="ARBA00022692"/>
    </source>
</evidence>
<sequence length="295" mass="30749">MLKLAPFAFLVMWGSGAVFVKLGLEEVSVWPFLAVRAVGAFLVLTTVCIFAFRGQIAARLFGYPAAVLGKILAAGVLLQVAYQGAFFLAISEGMSPGLLAIILGLQPILASLIGREDAGVKGYLLLACGFLGLAVSVAGSREIGGLGFSGAAFGVLSVASISAGSVLQQRVTVHPLASSFHQSLVAAVVFLVVMLFTDALWAPGAKFVLAASWMIVVVSTGATLLLLYMLKHDSAGKVGSLFYLVPAVALAFDYLMFGQSVSLMTVAGALLVVTSIILYRRHQTGSSSVKRTSRG</sequence>
<keyword evidence="5 6" id="KW-0472">Membrane</keyword>
<proteinExistence type="inferred from homology"/>
<feature type="transmembrane region" description="Helical" evidence="6">
    <location>
        <begin position="60"/>
        <end position="82"/>
    </location>
</feature>
<evidence type="ECO:0000259" key="7">
    <source>
        <dbReference type="Pfam" id="PF00892"/>
    </source>
</evidence>
<dbReference type="InterPro" id="IPR037185">
    <property type="entry name" value="EmrE-like"/>
</dbReference>
<keyword evidence="9" id="KW-1185">Reference proteome</keyword>
<protein>
    <submittedName>
        <fullName evidence="8">DMT family transporter</fullName>
    </submittedName>
</protein>
<keyword evidence="3 6" id="KW-0812">Transmembrane</keyword>
<dbReference type="RefSeq" id="WP_311184261.1">
    <property type="nucleotide sequence ID" value="NZ_CP115543.1"/>
</dbReference>
<dbReference type="InterPro" id="IPR050638">
    <property type="entry name" value="AA-Vitamin_Transporters"/>
</dbReference>
<evidence type="ECO:0000313" key="8">
    <source>
        <dbReference type="EMBL" id="WNH50008.1"/>
    </source>
</evidence>
<feature type="transmembrane region" description="Helical" evidence="6">
    <location>
        <begin position="263"/>
        <end position="281"/>
    </location>
</feature>
<dbReference type="PANTHER" id="PTHR32322:SF2">
    <property type="entry name" value="EAMA DOMAIN-CONTAINING PROTEIN"/>
    <property type="match status" value="1"/>
</dbReference>
<dbReference type="SUPFAM" id="SSF103481">
    <property type="entry name" value="Multidrug resistance efflux transporter EmrE"/>
    <property type="match status" value="1"/>
</dbReference>
<organism evidence="8 9">
    <name type="scientific">Stenotrophomonas aracearum</name>
    <dbReference type="NCBI Taxonomy" id="3003272"/>
    <lineage>
        <taxon>Bacteria</taxon>
        <taxon>Pseudomonadati</taxon>
        <taxon>Pseudomonadota</taxon>
        <taxon>Gammaproteobacteria</taxon>
        <taxon>Lysobacterales</taxon>
        <taxon>Lysobacteraceae</taxon>
        <taxon>Stenotrophomonas</taxon>
    </lineage>
</organism>
<evidence type="ECO:0000256" key="6">
    <source>
        <dbReference type="SAM" id="Phobius"/>
    </source>
</evidence>
<dbReference type="EMBL" id="CP115543">
    <property type="protein sequence ID" value="WNH50008.1"/>
    <property type="molecule type" value="Genomic_DNA"/>
</dbReference>
<feature type="transmembrane region" description="Helical" evidence="6">
    <location>
        <begin position="94"/>
        <end position="113"/>
    </location>
</feature>
<dbReference type="PANTHER" id="PTHR32322">
    <property type="entry name" value="INNER MEMBRANE TRANSPORTER"/>
    <property type="match status" value="1"/>
</dbReference>
<feature type="domain" description="EamA" evidence="7">
    <location>
        <begin position="149"/>
        <end position="279"/>
    </location>
</feature>
<feature type="transmembrane region" description="Helical" evidence="6">
    <location>
        <begin position="145"/>
        <end position="167"/>
    </location>
</feature>
<comment type="similarity">
    <text evidence="2">Belongs to the EamA transporter family.</text>
</comment>
<feature type="transmembrane region" description="Helical" evidence="6">
    <location>
        <begin position="120"/>
        <end position="139"/>
    </location>
</feature>
<evidence type="ECO:0000256" key="4">
    <source>
        <dbReference type="ARBA" id="ARBA00022989"/>
    </source>
</evidence>